<accession>A0A0F9V9E4</accession>
<name>A0A0F9V9E4_9ZZZZ</name>
<dbReference type="InterPro" id="IPR058248">
    <property type="entry name" value="Lxx211020-like"/>
</dbReference>
<dbReference type="Pfam" id="PF04314">
    <property type="entry name" value="PCuAC"/>
    <property type="match status" value="1"/>
</dbReference>
<reference evidence="1" key="1">
    <citation type="journal article" date="2015" name="Nature">
        <title>Complex archaea that bridge the gap between prokaryotes and eukaryotes.</title>
        <authorList>
            <person name="Spang A."/>
            <person name="Saw J.H."/>
            <person name="Jorgensen S.L."/>
            <person name="Zaremba-Niedzwiedzka K."/>
            <person name="Martijn J."/>
            <person name="Lind A.E."/>
            <person name="van Eijk R."/>
            <person name="Schleper C."/>
            <person name="Guy L."/>
            <person name="Ettema T.J."/>
        </authorList>
    </citation>
    <scope>NUCLEOTIDE SEQUENCE</scope>
</reference>
<dbReference type="Gene3D" id="2.60.40.1890">
    <property type="entry name" value="PCu(A)C copper chaperone"/>
    <property type="match status" value="1"/>
</dbReference>
<dbReference type="PANTHER" id="PTHR36302">
    <property type="entry name" value="BLR7088 PROTEIN"/>
    <property type="match status" value="1"/>
</dbReference>
<gene>
    <name evidence="1" type="ORF">LCGC14_0511790</name>
</gene>
<dbReference type="SUPFAM" id="SSF110087">
    <property type="entry name" value="DR1885-like metal-binding protein"/>
    <property type="match status" value="1"/>
</dbReference>
<dbReference type="InterPro" id="IPR036182">
    <property type="entry name" value="PCuAC_sf"/>
</dbReference>
<protein>
    <recommendedName>
        <fullName evidence="2">Copper chaperone PCu(A)C</fullName>
    </recommendedName>
</protein>
<dbReference type="EMBL" id="LAZR01000624">
    <property type="protein sequence ID" value="KKN62453.1"/>
    <property type="molecule type" value="Genomic_DNA"/>
</dbReference>
<proteinExistence type="predicted"/>
<comment type="caution">
    <text evidence="1">The sequence shown here is derived from an EMBL/GenBank/DDBJ whole genome shotgun (WGS) entry which is preliminary data.</text>
</comment>
<dbReference type="AlphaFoldDB" id="A0A0F9V9E4"/>
<sequence>MFKTFAKAIQSLSVALLMGLPMVSSAQQLSENASIVVESPWARASLGMSRPGGAYLTVRNEGSDQISLIGLRAEISGMASIHETRTNSDGVSSMAPADDIVIPPGGMFALEPGGYHAMLMQLQSPLVEGETFPLTLLFSDGTELEITVPVLGIGARGPEG</sequence>
<evidence type="ECO:0008006" key="2">
    <source>
        <dbReference type="Google" id="ProtNLM"/>
    </source>
</evidence>
<evidence type="ECO:0000313" key="1">
    <source>
        <dbReference type="EMBL" id="KKN62453.1"/>
    </source>
</evidence>
<organism evidence="1">
    <name type="scientific">marine sediment metagenome</name>
    <dbReference type="NCBI Taxonomy" id="412755"/>
    <lineage>
        <taxon>unclassified sequences</taxon>
        <taxon>metagenomes</taxon>
        <taxon>ecological metagenomes</taxon>
    </lineage>
</organism>
<dbReference type="PANTHER" id="PTHR36302:SF1">
    <property type="entry name" value="COPPER CHAPERONE PCU(A)C"/>
    <property type="match status" value="1"/>
</dbReference>
<dbReference type="InterPro" id="IPR007410">
    <property type="entry name" value="LpqE-like"/>
</dbReference>